<evidence type="ECO:0000313" key="15">
    <source>
        <dbReference type="Proteomes" id="UP000005207"/>
    </source>
</evidence>
<reference evidence="14" key="3">
    <citation type="submission" date="2025-09" db="UniProtKB">
        <authorList>
            <consortium name="Ensembl"/>
        </authorList>
    </citation>
    <scope>IDENTIFICATION</scope>
</reference>
<dbReference type="GO" id="GO:0046872">
    <property type="term" value="F:metal ion binding"/>
    <property type="evidence" value="ECO:0007669"/>
    <property type="project" value="UniProtKB-KW"/>
</dbReference>
<dbReference type="Ensembl" id="ENSONIT00000041326.1">
    <property type="protein sequence ID" value="ENSONIP00000039721.1"/>
    <property type="gene ID" value="ENSONIG00000018484.2"/>
</dbReference>
<dbReference type="GO" id="GO:0045252">
    <property type="term" value="C:oxoglutarate dehydrogenase complex"/>
    <property type="evidence" value="ECO:0007669"/>
    <property type="project" value="TreeGrafter"/>
</dbReference>
<proteinExistence type="inferred from homology"/>
<dbReference type="InterPro" id="IPR001017">
    <property type="entry name" value="DH_E1"/>
</dbReference>
<accession>A0A669BZ99</accession>
<evidence type="ECO:0000313" key="14">
    <source>
        <dbReference type="Ensembl" id="ENSONIP00000039721.1"/>
    </source>
</evidence>
<dbReference type="Gene3D" id="3.40.50.970">
    <property type="match status" value="1"/>
</dbReference>
<dbReference type="Gene3D" id="3.40.50.11610">
    <property type="entry name" value="Multifunctional 2-oxoglutarate metabolism enzyme, C-terminal domain"/>
    <property type="match status" value="1"/>
</dbReference>
<sequence>MSQFRVLAGVLKGGGSPLLRLRAGGLTWRCWAHPKRGCSSRTDPLPAVVSNSSYVEEMYLAWLDDHKNVHKSWDSFFRNIQASGPSGEAGERRPSALLQGRVLSRSLDVAEKVVEDHLAVHTLIRAYQVGHTHLIISCAFLKSLNQIIVSCGFVLGLYGLNESDLDRSFQLPHTTFIGGQETTLPLREIIRRLEASYCGHIGVEFMFINNVNQCQWIRQKFETPGIMQFTNAEKRTLLARLIRSTRFEDFLARKWSSEKRFGLEGCEVLIPALKTIIDKSSASGIDSVIMGMPHRGRLNVLANVIRKDLDQIFCQFDPKLEAADEGSGDVKYHLGMYHERINRETDKNITLSLVANPSHLEAVDPVVQGKTKAEQFYRGDTQGKKVMSILMHGDAAFAGQGVVYETFHLSELPSYTTNGTIHVVVNNQIGFTTDPRVARSSPYPTDVARVVNAPIFHVNADDPEAVMYVCRVAAEWRATFNKDVVIDLVCYRRFGHNEMDEPMFTQPLMYKQIHRQEHVLKKYSEKLIAEGVVTLQEFEEEVAKYDKICEEAYTSSKDEKILHIRHWLDSPWPDFFTAQGEPKSMSCLPTGLDEEVLQHIGQIASSVPLEDFKIHPGVSRILRGRADLVKSRQMDWALGEYIAFGSLLKDGIHVRLSGQDVERGTFSHRHHVLHDQEVDKRICVPMNHLWENQASYTVCNSSLSEYGVLGFELGFAMASPNALILWEAQFGDFHNTAQCIIDQFISSGQAKWVRNNGIVLLLPHGMEGMGPEHSSARPERFLQMTKDDPDHIPVYFEVHQLYDCNWIVVNCSTPANYCHVLRRQILLPFRKPLIIFTPKSLLRHPDARSGFDDLAKGTKFKRLIPDEGPAGQSPGQVKRVIFCTGKVYYELAKERKQQNLYRDVAIIRLEQISPFPFDLVSEEVEKYTNAELVWCQEEHKNMGYYDYVRPRFLTVVANKKPIWYVGRDPAAAPATGNKSTHLNELRKFMDTAFNMSSFQD</sequence>
<dbReference type="AlphaFoldDB" id="A0A669BZ99"/>
<dbReference type="GO" id="GO:0005739">
    <property type="term" value="C:mitochondrion"/>
    <property type="evidence" value="ECO:0007669"/>
    <property type="project" value="UniProtKB-SubCell"/>
</dbReference>
<organism evidence="14 15">
    <name type="scientific">Oreochromis niloticus</name>
    <name type="common">Nile tilapia</name>
    <name type="synonym">Tilapia nilotica</name>
    <dbReference type="NCBI Taxonomy" id="8128"/>
    <lineage>
        <taxon>Eukaryota</taxon>
        <taxon>Metazoa</taxon>
        <taxon>Chordata</taxon>
        <taxon>Craniata</taxon>
        <taxon>Vertebrata</taxon>
        <taxon>Euteleostomi</taxon>
        <taxon>Actinopterygii</taxon>
        <taxon>Neopterygii</taxon>
        <taxon>Teleostei</taxon>
        <taxon>Neoteleostei</taxon>
        <taxon>Acanthomorphata</taxon>
        <taxon>Ovalentaria</taxon>
        <taxon>Cichlomorphae</taxon>
        <taxon>Cichliformes</taxon>
        <taxon>Cichlidae</taxon>
        <taxon>African cichlids</taxon>
        <taxon>Pseudocrenilabrinae</taxon>
        <taxon>Oreochromini</taxon>
        <taxon>Oreochromis</taxon>
    </lineage>
</organism>
<dbReference type="EC" id="1.2.4.2" evidence="5"/>
<evidence type="ECO:0000256" key="6">
    <source>
        <dbReference type="ARBA" id="ARBA00022723"/>
    </source>
</evidence>
<dbReference type="InterPro" id="IPR031717">
    <property type="entry name" value="ODO-1/KGD_C"/>
</dbReference>
<dbReference type="PIRSF" id="PIRSF000157">
    <property type="entry name" value="Oxoglu_dh_E1"/>
    <property type="match status" value="1"/>
</dbReference>
<keyword evidence="10" id="KW-0786">Thiamine pyrophosphate</keyword>
<dbReference type="GO" id="GO:0004591">
    <property type="term" value="F:oxoglutarate dehydrogenase (succinyl-transferring) activity"/>
    <property type="evidence" value="ECO:0007669"/>
    <property type="project" value="UniProtKB-EC"/>
</dbReference>
<evidence type="ECO:0000256" key="7">
    <source>
        <dbReference type="ARBA" id="ARBA00022842"/>
    </source>
</evidence>
<dbReference type="FunFam" id="3.40.50.970:FF:000002">
    <property type="entry name" value="2-oxoglutarate dehydrogenase, E1 component"/>
    <property type="match status" value="1"/>
</dbReference>
<dbReference type="Pfam" id="PF16078">
    <property type="entry name" value="2-oxogl_dehyd_N"/>
    <property type="match status" value="1"/>
</dbReference>
<evidence type="ECO:0000259" key="13">
    <source>
        <dbReference type="SMART" id="SM00861"/>
    </source>
</evidence>
<keyword evidence="8" id="KW-0809">Transit peptide</keyword>
<evidence type="ECO:0000256" key="11">
    <source>
        <dbReference type="ARBA" id="ARBA00023128"/>
    </source>
</evidence>
<keyword evidence="11" id="KW-0496">Mitochondrion</keyword>
<dbReference type="FunFam" id="3.40.50.11610:FF:000003">
    <property type="entry name" value="2-oxoglutarate dehydrogenase, isoform X4"/>
    <property type="match status" value="1"/>
</dbReference>
<keyword evidence="7" id="KW-0460">Magnesium</keyword>
<dbReference type="InterPro" id="IPR029061">
    <property type="entry name" value="THDP-binding"/>
</dbReference>
<evidence type="ECO:0000256" key="4">
    <source>
        <dbReference type="ARBA" id="ARBA00006936"/>
    </source>
</evidence>
<dbReference type="Pfam" id="PF02779">
    <property type="entry name" value="Transket_pyr"/>
    <property type="match status" value="1"/>
</dbReference>
<dbReference type="FunFam" id="3.40.50.12470:FF:000001">
    <property type="entry name" value="2-oxoglutarate dehydrogenase, mitochondrial isoform X1"/>
    <property type="match status" value="1"/>
</dbReference>
<evidence type="ECO:0000256" key="1">
    <source>
        <dbReference type="ARBA" id="ARBA00001946"/>
    </source>
</evidence>
<dbReference type="Pfam" id="PF00676">
    <property type="entry name" value="E1_dh"/>
    <property type="match status" value="1"/>
</dbReference>
<dbReference type="GeneTree" id="ENSGT00950000183125"/>
<comment type="cofactor">
    <cofactor evidence="1">
        <name>Mg(2+)</name>
        <dbReference type="ChEBI" id="CHEBI:18420"/>
    </cofactor>
</comment>
<dbReference type="InterPro" id="IPR042179">
    <property type="entry name" value="KGD_C_sf"/>
</dbReference>
<dbReference type="SUPFAM" id="SSF52518">
    <property type="entry name" value="Thiamin diphosphate-binding fold (THDP-binding)"/>
    <property type="match status" value="2"/>
</dbReference>
<dbReference type="InterPro" id="IPR032106">
    <property type="entry name" value="2-oxogl_dehyd_N"/>
</dbReference>
<dbReference type="Gene3D" id="1.10.287.1150">
    <property type="entry name" value="TPP helical domain"/>
    <property type="match status" value="1"/>
</dbReference>
<evidence type="ECO:0000256" key="2">
    <source>
        <dbReference type="ARBA" id="ARBA00001964"/>
    </source>
</evidence>
<dbReference type="NCBIfam" id="TIGR00239">
    <property type="entry name" value="2oxo_dh_E1"/>
    <property type="match status" value="1"/>
</dbReference>
<feature type="domain" description="Transketolase-like pyrimidine-binding" evidence="13">
    <location>
        <begin position="634"/>
        <end position="844"/>
    </location>
</feature>
<keyword evidence="9" id="KW-0560">Oxidoreductase</keyword>
<dbReference type="PANTHER" id="PTHR23152:SF5">
    <property type="entry name" value="2-OXOGLUTARATE DEHYDROGENASE-LIKE, MITOCHONDRIAL"/>
    <property type="match status" value="1"/>
</dbReference>
<dbReference type="PANTHER" id="PTHR23152">
    <property type="entry name" value="2-OXOGLUTARATE DEHYDROGENASE"/>
    <property type="match status" value="1"/>
</dbReference>
<reference evidence="15" key="1">
    <citation type="submission" date="2012-01" db="EMBL/GenBank/DDBJ databases">
        <title>The Genome Sequence of Oreochromis niloticus (Nile Tilapia).</title>
        <authorList>
            <consortium name="Broad Institute Genome Assembly Team"/>
            <consortium name="Broad Institute Sequencing Platform"/>
            <person name="Di Palma F."/>
            <person name="Johnson J."/>
            <person name="Lander E.S."/>
            <person name="Lindblad-Toh K."/>
        </authorList>
    </citation>
    <scope>NUCLEOTIDE SEQUENCE [LARGE SCALE GENOMIC DNA]</scope>
</reference>
<comment type="subcellular location">
    <subcellularLocation>
        <location evidence="3">Mitochondrion</location>
    </subcellularLocation>
</comment>
<gene>
    <name evidence="14" type="primary">OGDHL</name>
    <name evidence="14" type="synonym">ogdhl</name>
</gene>
<name>A0A669BZ99_ORENI</name>
<evidence type="ECO:0000256" key="8">
    <source>
        <dbReference type="ARBA" id="ARBA00022946"/>
    </source>
</evidence>
<keyword evidence="6" id="KW-0479">Metal-binding</keyword>
<comment type="similarity">
    <text evidence="4">Belongs to the alpha-ketoglutarate dehydrogenase family.</text>
</comment>
<dbReference type="Proteomes" id="UP000005207">
    <property type="component" value="Linkage group LG13"/>
</dbReference>
<comment type="catalytic activity">
    <reaction evidence="12">
        <text>N(6)-[(R)-lipoyl]-L-lysyl-[protein] + 2-oxoglutarate + H(+) = N(6)-[(R)-S(8)-succinyldihydrolipoyl]-L-lysyl-[protein] + CO2</text>
        <dbReference type="Rhea" id="RHEA:12188"/>
        <dbReference type="Rhea" id="RHEA-COMP:10474"/>
        <dbReference type="Rhea" id="RHEA-COMP:20092"/>
        <dbReference type="ChEBI" id="CHEBI:15378"/>
        <dbReference type="ChEBI" id="CHEBI:16526"/>
        <dbReference type="ChEBI" id="CHEBI:16810"/>
        <dbReference type="ChEBI" id="CHEBI:83099"/>
        <dbReference type="ChEBI" id="CHEBI:83120"/>
        <dbReference type="EC" id="1.2.4.2"/>
    </reaction>
    <physiologicalReaction direction="left-to-right" evidence="12">
        <dbReference type="Rhea" id="RHEA:12189"/>
    </physiologicalReaction>
</comment>
<dbReference type="GO" id="GO:0006099">
    <property type="term" value="P:tricarboxylic acid cycle"/>
    <property type="evidence" value="ECO:0007669"/>
    <property type="project" value="TreeGrafter"/>
</dbReference>
<comment type="cofactor">
    <cofactor evidence="2">
        <name>thiamine diphosphate</name>
        <dbReference type="ChEBI" id="CHEBI:58937"/>
    </cofactor>
</comment>
<evidence type="ECO:0000256" key="10">
    <source>
        <dbReference type="ARBA" id="ARBA00023052"/>
    </source>
</evidence>
<reference evidence="14" key="2">
    <citation type="submission" date="2025-08" db="UniProtKB">
        <authorList>
            <consortium name="Ensembl"/>
        </authorList>
    </citation>
    <scope>IDENTIFICATION</scope>
</reference>
<keyword evidence="15" id="KW-1185">Reference proteome</keyword>
<dbReference type="Gene3D" id="3.40.50.12470">
    <property type="match status" value="1"/>
</dbReference>
<dbReference type="SMART" id="SM00861">
    <property type="entry name" value="Transket_pyr"/>
    <property type="match status" value="1"/>
</dbReference>
<dbReference type="CDD" id="cd02016">
    <property type="entry name" value="TPP_E1_OGDC_like"/>
    <property type="match status" value="1"/>
</dbReference>
<dbReference type="Pfam" id="PF16870">
    <property type="entry name" value="OxoGdeHyase_C"/>
    <property type="match status" value="1"/>
</dbReference>
<dbReference type="InterPro" id="IPR005475">
    <property type="entry name" value="Transketolase-like_Pyr-bd"/>
</dbReference>
<evidence type="ECO:0000256" key="12">
    <source>
        <dbReference type="ARBA" id="ARBA00051042"/>
    </source>
</evidence>
<evidence type="ECO:0000256" key="9">
    <source>
        <dbReference type="ARBA" id="ARBA00023002"/>
    </source>
</evidence>
<evidence type="ECO:0000256" key="3">
    <source>
        <dbReference type="ARBA" id="ARBA00004173"/>
    </source>
</evidence>
<dbReference type="NCBIfam" id="NF008907">
    <property type="entry name" value="PRK12270.1"/>
    <property type="match status" value="1"/>
</dbReference>
<evidence type="ECO:0000256" key="5">
    <source>
        <dbReference type="ARBA" id="ARBA00012280"/>
    </source>
</evidence>
<dbReference type="InterPro" id="IPR011603">
    <property type="entry name" value="2oxoglutarate_DH_E1"/>
</dbReference>
<protein>
    <recommendedName>
        <fullName evidence="5">oxoglutarate dehydrogenase (succinyl-transferring)</fullName>
        <ecNumber evidence="5">1.2.4.2</ecNumber>
    </recommendedName>
</protein>
<dbReference type="NCBIfam" id="NF006914">
    <property type="entry name" value="PRK09404.1"/>
    <property type="match status" value="1"/>
</dbReference>
<dbReference type="GO" id="GO:0030976">
    <property type="term" value="F:thiamine pyrophosphate binding"/>
    <property type="evidence" value="ECO:0007669"/>
    <property type="project" value="InterPro"/>
</dbReference>